<evidence type="ECO:0000256" key="17">
    <source>
        <dbReference type="ARBA" id="ARBA00047994"/>
    </source>
</evidence>
<comment type="catalytic activity">
    <reaction evidence="17">
        <text>L-ascorbate + H2O2 = L-dehydroascorbate + 2 H2O</text>
        <dbReference type="Rhea" id="RHEA:22996"/>
        <dbReference type="ChEBI" id="CHEBI:15377"/>
        <dbReference type="ChEBI" id="CHEBI:16240"/>
        <dbReference type="ChEBI" id="CHEBI:38290"/>
        <dbReference type="ChEBI" id="CHEBI:58539"/>
        <dbReference type="EC" id="1.11.1.11"/>
    </reaction>
</comment>
<dbReference type="GO" id="GO:0042744">
    <property type="term" value="P:hydrogen peroxide catabolic process"/>
    <property type="evidence" value="ECO:0007669"/>
    <property type="project" value="UniProtKB-KW"/>
</dbReference>
<evidence type="ECO:0000256" key="16">
    <source>
        <dbReference type="ARBA" id="ARBA00043919"/>
    </source>
</evidence>
<dbReference type="InterPro" id="IPR002207">
    <property type="entry name" value="Peroxidase_I"/>
</dbReference>
<evidence type="ECO:0000256" key="2">
    <source>
        <dbReference type="ARBA" id="ARBA00004229"/>
    </source>
</evidence>
<evidence type="ECO:0000256" key="1">
    <source>
        <dbReference type="ARBA" id="ARBA00001970"/>
    </source>
</evidence>
<dbReference type="GO" id="GO:0004519">
    <property type="term" value="F:endonuclease activity"/>
    <property type="evidence" value="ECO:0007669"/>
    <property type="project" value="InterPro"/>
</dbReference>
<evidence type="ECO:0000256" key="3">
    <source>
        <dbReference type="ARBA" id="ARBA00006873"/>
    </source>
</evidence>
<evidence type="ECO:0000256" key="18">
    <source>
        <dbReference type="SAM" id="MobiDB-lite"/>
    </source>
</evidence>
<dbReference type="InterPro" id="IPR010255">
    <property type="entry name" value="Haem_peroxidase_sf"/>
</dbReference>
<evidence type="ECO:0000259" key="19">
    <source>
        <dbReference type="PROSITE" id="PS50873"/>
    </source>
</evidence>
<dbReference type="SUPFAM" id="SSF48113">
    <property type="entry name" value="Heme-dependent peroxidases"/>
    <property type="match status" value="1"/>
</dbReference>
<dbReference type="SUPFAM" id="SSF56219">
    <property type="entry name" value="DNase I-like"/>
    <property type="match status" value="1"/>
</dbReference>
<dbReference type="GO" id="GO:0000302">
    <property type="term" value="P:response to reactive oxygen species"/>
    <property type="evidence" value="ECO:0007669"/>
    <property type="project" value="TreeGrafter"/>
</dbReference>
<dbReference type="PANTHER" id="PTHR31356:SF1">
    <property type="entry name" value="L-ASCORBATE PEROXIDASE S, CHLOROPLASTIC_MITOCHONDRIAL"/>
    <property type="match status" value="1"/>
</dbReference>
<evidence type="ECO:0000256" key="14">
    <source>
        <dbReference type="ARBA" id="ARBA00023004"/>
    </source>
</evidence>
<keyword evidence="11" id="KW-0809">Transit peptide</keyword>
<dbReference type="Gene3D" id="1.10.420.10">
    <property type="entry name" value="Peroxidase, domain 2"/>
    <property type="match status" value="1"/>
</dbReference>
<dbReference type="EMBL" id="OIVN01004634">
    <property type="protein sequence ID" value="SPD18464.1"/>
    <property type="molecule type" value="Genomic_DNA"/>
</dbReference>
<dbReference type="InterPro" id="IPR044831">
    <property type="entry name" value="Ccp1-like"/>
</dbReference>
<keyword evidence="10" id="KW-0106">Calcium</keyword>
<dbReference type="Pfam" id="PF03372">
    <property type="entry name" value="Exo_endo_phos"/>
    <property type="match status" value="1"/>
</dbReference>
<feature type="domain" description="Plant heme peroxidase family profile" evidence="19">
    <location>
        <begin position="1089"/>
        <end position="1282"/>
    </location>
</feature>
<evidence type="ECO:0000256" key="13">
    <source>
        <dbReference type="ARBA" id="ARBA00023002"/>
    </source>
</evidence>
<comment type="cofactor">
    <cofactor evidence="1">
        <name>heme b</name>
        <dbReference type="ChEBI" id="CHEBI:60344"/>
    </cofactor>
</comment>
<evidence type="ECO:0000256" key="12">
    <source>
        <dbReference type="ARBA" id="ARBA00022958"/>
    </source>
</evidence>
<dbReference type="GO" id="GO:0034599">
    <property type="term" value="P:cellular response to oxidative stress"/>
    <property type="evidence" value="ECO:0007669"/>
    <property type="project" value="InterPro"/>
</dbReference>
<dbReference type="Pfam" id="PF13966">
    <property type="entry name" value="zf-RVT"/>
    <property type="match status" value="1"/>
</dbReference>
<feature type="compositionally biased region" description="Basic and acidic residues" evidence="18">
    <location>
        <begin position="1170"/>
        <end position="1186"/>
    </location>
</feature>
<dbReference type="PROSITE" id="PS50873">
    <property type="entry name" value="PEROXIDASE_4"/>
    <property type="match status" value="1"/>
</dbReference>
<keyword evidence="13" id="KW-0560">Oxidoreductase</keyword>
<evidence type="ECO:0000256" key="8">
    <source>
        <dbReference type="ARBA" id="ARBA00022640"/>
    </source>
</evidence>
<comment type="subcellular location">
    <subcellularLocation>
        <location evidence="2">Plastid</location>
        <location evidence="2">Chloroplast</location>
    </subcellularLocation>
</comment>
<dbReference type="EC" id="1.11.1.11" evidence="4"/>
<keyword evidence="8" id="KW-0934">Plastid</keyword>
<dbReference type="InterPro" id="IPR026960">
    <property type="entry name" value="RVT-Znf"/>
</dbReference>
<dbReference type="PRINTS" id="PR00459">
    <property type="entry name" value="ASPEROXIDASE"/>
</dbReference>
<gene>
    <name evidence="20" type="ORF">FSB_LOCUS46346</name>
</gene>
<protein>
    <recommendedName>
        <fullName evidence="4">L-ascorbate peroxidase</fullName>
        <ecNumber evidence="4">1.11.1.11</ecNumber>
    </recommendedName>
</protein>
<dbReference type="InterPro" id="IPR020847">
    <property type="entry name" value="AP_endonuclease_F1_BS"/>
</dbReference>
<dbReference type="GO" id="GO:0046872">
    <property type="term" value="F:metal ion binding"/>
    <property type="evidence" value="ECO:0007669"/>
    <property type="project" value="UniProtKB-KW"/>
</dbReference>
<keyword evidence="9" id="KW-0479">Metal-binding</keyword>
<keyword evidence="6" id="KW-0575">Peroxidase</keyword>
<keyword evidence="7" id="KW-0349">Heme</keyword>
<dbReference type="PROSITE" id="PS00435">
    <property type="entry name" value="PEROXIDASE_1"/>
    <property type="match status" value="1"/>
</dbReference>
<keyword evidence="15" id="KW-0376">Hydrogen peroxide</keyword>
<dbReference type="Gene3D" id="1.10.520.10">
    <property type="match status" value="1"/>
</dbReference>
<dbReference type="CDD" id="cd01650">
    <property type="entry name" value="RT_nLTR_like"/>
    <property type="match status" value="1"/>
</dbReference>
<evidence type="ECO:0000256" key="15">
    <source>
        <dbReference type="ARBA" id="ARBA00023324"/>
    </source>
</evidence>
<reference evidence="20" key="1">
    <citation type="submission" date="2018-02" db="EMBL/GenBank/DDBJ databases">
        <authorList>
            <person name="Cohen D.B."/>
            <person name="Kent A.D."/>
        </authorList>
    </citation>
    <scope>NUCLEOTIDE SEQUENCE</scope>
</reference>
<dbReference type="Gene3D" id="3.60.10.10">
    <property type="entry name" value="Endonuclease/exonuclease/phosphatase"/>
    <property type="match status" value="1"/>
</dbReference>
<comment type="function">
    <text evidence="16">Plays a key role in hydrogen peroxide removal.</text>
</comment>
<evidence type="ECO:0000256" key="11">
    <source>
        <dbReference type="ARBA" id="ARBA00022946"/>
    </source>
</evidence>
<dbReference type="FunFam" id="1.10.520.10:FF:000007">
    <property type="entry name" value="L-ascorbate peroxidase S chloroplastic/mitochondrial"/>
    <property type="match status" value="1"/>
</dbReference>
<dbReference type="PRINTS" id="PR00458">
    <property type="entry name" value="PEROXIDASE"/>
</dbReference>
<dbReference type="PANTHER" id="PTHR31356">
    <property type="entry name" value="THYLAKOID LUMENAL 29 KDA PROTEIN, CHLOROPLASTIC-RELATED"/>
    <property type="match status" value="1"/>
</dbReference>
<name>A0A2N9I340_FAGSY</name>
<dbReference type="GO" id="GO:0006281">
    <property type="term" value="P:DNA repair"/>
    <property type="evidence" value="ECO:0007669"/>
    <property type="project" value="InterPro"/>
</dbReference>
<dbReference type="Pfam" id="PF00141">
    <property type="entry name" value="peroxidase"/>
    <property type="match status" value="1"/>
</dbReference>
<keyword evidence="14" id="KW-0408">Iron</keyword>
<dbReference type="GO" id="GO:0009507">
    <property type="term" value="C:chloroplast"/>
    <property type="evidence" value="ECO:0007669"/>
    <property type="project" value="UniProtKB-SubCell"/>
</dbReference>
<evidence type="ECO:0000256" key="9">
    <source>
        <dbReference type="ARBA" id="ARBA00022723"/>
    </source>
</evidence>
<dbReference type="CDD" id="cd00691">
    <property type="entry name" value="ascorbate_peroxidase"/>
    <property type="match status" value="1"/>
</dbReference>
<evidence type="ECO:0000256" key="7">
    <source>
        <dbReference type="ARBA" id="ARBA00022617"/>
    </source>
</evidence>
<dbReference type="GO" id="GO:0003677">
    <property type="term" value="F:DNA binding"/>
    <property type="evidence" value="ECO:0007669"/>
    <property type="project" value="InterPro"/>
</dbReference>
<evidence type="ECO:0000256" key="5">
    <source>
        <dbReference type="ARBA" id="ARBA00022528"/>
    </source>
</evidence>
<dbReference type="FunFam" id="1.10.420.10:FF:000005">
    <property type="entry name" value="L-ascorbate peroxidase T, chloroplastic"/>
    <property type="match status" value="1"/>
</dbReference>
<dbReference type="InterPro" id="IPR019793">
    <property type="entry name" value="Peroxidases_heam-ligand_BS"/>
</dbReference>
<proteinExistence type="inferred from homology"/>
<dbReference type="PROSITE" id="PS00726">
    <property type="entry name" value="AP_NUCLEASE_F1_1"/>
    <property type="match status" value="1"/>
</dbReference>
<dbReference type="GO" id="GO:0016688">
    <property type="term" value="F:L-ascorbate peroxidase activity"/>
    <property type="evidence" value="ECO:0007669"/>
    <property type="project" value="UniProtKB-EC"/>
</dbReference>
<dbReference type="GO" id="GO:0020037">
    <property type="term" value="F:heme binding"/>
    <property type="evidence" value="ECO:0007669"/>
    <property type="project" value="InterPro"/>
</dbReference>
<organism evidence="20">
    <name type="scientific">Fagus sylvatica</name>
    <name type="common">Beechnut</name>
    <dbReference type="NCBI Taxonomy" id="28930"/>
    <lineage>
        <taxon>Eukaryota</taxon>
        <taxon>Viridiplantae</taxon>
        <taxon>Streptophyta</taxon>
        <taxon>Embryophyta</taxon>
        <taxon>Tracheophyta</taxon>
        <taxon>Spermatophyta</taxon>
        <taxon>Magnoliopsida</taxon>
        <taxon>eudicotyledons</taxon>
        <taxon>Gunneridae</taxon>
        <taxon>Pentapetalae</taxon>
        <taxon>rosids</taxon>
        <taxon>fabids</taxon>
        <taxon>Fagales</taxon>
        <taxon>Fagaceae</taxon>
        <taxon>Fagus</taxon>
    </lineage>
</organism>
<dbReference type="InterPro" id="IPR005135">
    <property type="entry name" value="Endo/exonuclease/phosphatase"/>
</dbReference>
<keyword evidence="12" id="KW-0630">Potassium</keyword>
<keyword evidence="5" id="KW-0150">Chloroplast</keyword>
<dbReference type="InterPro" id="IPR002016">
    <property type="entry name" value="Haem_peroxidase"/>
</dbReference>
<dbReference type="InterPro" id="IPR036691">
    <property type="entry name" value="Endo/exonu/phosph_ase_sf"/>
</dbReference>
<feature type="region of interest" description="Disordered" evidence="18">
    <location>
        <begin position="1164"/>
        <end position="1193"/>
    </location>
</feature>
<evidence type="ECO:0000256" key="10">
    <source>
        <dbReference type="ARBA" id="ARBA00022837"/>
    </source>
</evidence>
<evidence type="ECO:0000256" key="4">
    <source>
        <dbReference type="ARBA" id="ARBA00012940"/>
    </source>
</evidence>
<sequence>MNKGQPIQFQMAEPLSLSLTLPQRSSPTMAAFSTTATSRILPTAASASASRARLSLSSSFSSLKCLRSSPLVSHLFLNQKRSPVVRVSERGLSSAATPKCAASDPDQLKSAREDIKELLKSNFCHPILWRAITFAMSLKIISWNVRGLNDGSKRLMVRHLLKQWKADLVCLQETKLQSLSRSVVRSLWGGHHVDWLFVGSNGASGGILLLWDRRSMEKIDEALGLYTASCKFRCVDTGFEWAFTGVYGPNADHDRGLFWEEMSGVGNWWEVPWIVGGDFNVVRYPSERLGAVSISTTMSNFSEFIDSNGLMDIPMGGGRHTWSNSQSRSRIDWFLFTSSVEDHFNSRPFRFENMWLKSEGFLDRVKSVQKQKYIIGCVAFTSKMAENLIECAGEICLLTLAVDELCFENGSEIWNDEEFGSLDARQASLLATIKMLDELEEDRTLTESEMTQRDQAKSDYEKTMLMEEIYPNEISTRIVEFYKTLFTDDGVRKPTLDNLPCAQLDSSVEIKDFRPISLVTGLYKIVAKVLANRLKMVLEKVVAAPQNAFVQGRQILDSVLIANECLDSRMKLKRPWGVVSKMVSSDLYLHLHSKILGPGQGMVVLFRVLRLDGTTPITTSHLLFADDTLILCGADSSQLGYLKGVFVWFQAVSGLKVNLGKSELVPVGSVPNVEKLAGVLGCKVAGLPMIYLGLPLGASYKNPSIWNGIIEKIEQRLAGWKRMYLSKGARVTLIKRKLVLFNQALLGKWLWRYASEKEALWRKIVESKYGGMWGGWCTNPGRGPYGTSLWKSIRRVWPKLVDSTYFKVGNGAHLLFWHHQWCGESSLKSRFPELFRLACHPEASVKDLALFEVLPAQEGADSICWKLSPQKGFSVNSFYKRLIAPVDNRYPWKSVWKPLAPSKVNFFMWTASLGKVLTIDNLRKRQLVLLDWCCMCKAAGESIDHLFLHCNIASDLWNFVFTLLGLQWVMPCHVVDLLACWSGCLCRVSPTAIWGLIPHCLMWVLWRERNARSFEDVELSTLEIKQRFLSVRLGWHDAGTYNKNIQDWPQRGGANGSLRFEIELKHAANAGLVNALKLLQPIKEKYSGVTYADLFQLASATAVEEAGGPKIPMKYGRVDVTGPEQCPEEGRLPDAGPPTPADHLRAVFYRMGLSDKEIVALSGAHTLGRSRPERSGWGKPETKYTKDGPGAPGGQSWTAKWLKFDNSYFKDIKERRDEDLLVLPTDAVIFEDPSFKVFAEKYAEDQEAFFKDYAEAHAKLSNLGAKFDPPEGIVINDGCVREIRGSQVLIWEGCNPDELTS</sequence>
<accession>A0A2N9I340</accession>
<evidence type="ECO:0000256" key="6">
    <source>
        <dbReference type="ARBA" id="ARBA00022559"/>
    </source>
</evidence>
<comment type="similarity">
    <text evidence="3">Belongs to the peroxidase family. Ascorbate peroxidase subfamily.</text>
</comment>
<evidence type="ECO:0000313" key="20">
    <source>
        <dbReference type="EMBL" id="SPD18464.1"/>
    </source>
</evidence>